<evidence type="ECO:0000256" key="2">
    <source>
        <dbReference type="ARBA" id="ARBA00007598"/>
    </source>
</evidence>
<evidence type="ECO:0000313" key="8">
    <source>
        <dbReference type="EMBL" id="CAL1279523.1"/>
    </source>
</evidence>
<dbReference type="InterPro" id="IPR036291">
    <property type="entry name" value="NAD(P)-bd_dom_sf"/>
</dbReference>
<dbReference type="AlphaFoldDB" id="A0AAV2A6A0"/>
<feature type="region of interest" description="Disordered" evidence="6">
    <location>
        <begin position="106"/>
        <end position="166"/>
    </location>
</feature>
<dbReference type="GO" id="GO:0031491">
    <property type="term" value="F:nucleosome binding"/>
    <property type="evidence" value="ECO:0007669"/>
    <property type="project" value="TreeGrafter"/>
</dbReference>
<dbReference type="PANTHER" id="PTHR43580">
    <property type="entry name" value="OXIDOREDUCTASE GLYR1-RELATED"/>
    <property type="match status" value="1"/>
</dbReference>
<dbReference type="Proteomes" id="UP001497382">
    <property type="component" value="Unassembled WGS sequence"/>
</dbReference>
<feature type="domain" description="PWWP" evidence="7">
    <location>
        <begin position="8"/>
        <end position="64"/>
    </location>
</feature>
<evidence type="ECO:0000256" key="6">
    <source>
        <dbReference type="SAM" id="MobiDB-lite"/>
    </source>
</evidence>
<keyword evidence="9" id="KW-1185">Reference proteome</keyword>
<dbReference type="Gene3D" id="2.30.30.140">
    <property type="match status" value="1"/>
</dbReference>
<dbReference type="SUPFAM" id="SSF63748">
    <property type="entry name" value="Tudor/PWWP/MBT"/>
    <property type="match status" value="1"/>
</dbReference>
<dbReference type="Gene3D" id="3.40.50.720">
    <property type="entry name" value="NAD(P)-binding Rossmann-like Domain"/>
    <property type="match status" value="1"/>
</dbReference>
<gene>
    <name evidence="8" type="ORF">LARSCL_LOCUS10419</name>
</gene>
<dbReference type="InterPro" id="IPR008927">
    <property type="entry name" value="6-PGluconate_DH-like_C_sf"/>
</dbReference>
<dbReference type="InterPro" id="IPR013328">
    <property type="entry name" value="6PGD_dom2"/>
</dbReference>
<dbReference type="CDD" id="cd05836">
    <property type="entry name" value="PWWP_GLYR1"/>
    <property type="match status" value="1"/>
</dbReference>
<evidence type="ECO:0000256" key="1">
    <source>
        <dbReference type="ARBA" id="ARBA00004286"/>
    </source>
</evidence>
<dbReference type="InterPro" id="IPR051265">
    <property type="entry name" value="HIBADH-related_NP60_sf"/>
</dbReference>
<dbReference type="PROSITE" id="PS50812">
    <property type="entry name" value="PWWP"/>
    <property type="match status" value="1"/>
</dbReference>
<reference evidence="8 9" key="1">
    <citation type="submission" date="2024-04" db="EMBL/GenBank/DDBJ databases">
        <authorList>
            <person name="Rising A."/>
            <person name="Reimegard J."/>
            <person name="Sonavane S."/>
            <person name="Akerstrom W."/>
            <person name="Nylinder S."/>
            <person name="Hedman E."/>
            <person name="Kallberg Y."/>
        </authorList>
    </citation>
    <scope>NUCLEOTIDE SEQUENCE [LARGE SCALE GENOMIC DNA]</scope>
</reference>
<dbReference type="Gene3D" id="1.10.1040.10">
    <property type="entry name" value="N-(1-d-carboxylethyl)-l-norvaline Dehydrogenase, domain 2"/>
    <property type="match status" value="1"/>
</dbReference>
<dbReference type="InterPro" id="IPR029154">
    <property type="entry name" value="HIBADH-like_NADP-bd"/>
</dbReference>
<dbReference type="InterPro" id="IPR000313">
    <property type="entry name" value="PWWP_dom"/>
</dbReference>
<dbReference type="GO" id="GO:0051287">
    <property type="term" value="F:NAD binding"/>
    <property type="evidence" value="ECO:0007669"/>
    <property type="project" value="InterPro"/>
</dbReference>
<dbReference type="SUPFAM" id="SSF51735">
    <property type="entry name" value="NAD(P)-binding Rossmann-fold domains"/>
    <property type="match status" value="1"/>
</dbReference>
<accession>A0AAV2A6A0</accession>
<dbReference type="GO" id="GO:0050661">
    <property type="term" value="F:NADP binding"/>
    <property type="evidence" value="ECO:0007669"/>
    <property type="project" value="InterPro"/>
</dbReference>
<keyword evidence="3" id="KW-0158">Chromosome</keyword>
<comment type="subcellular location">
    <subcellularLocation>
        <location evidence="1">Chromosome</location>
    </subcellularLocation>
</comment>
<evidence type="ECO:0000259" key="7">
    <source>
        <dbReference type="PROSITE" id="PS50812"/>
    </source>
</evidence>
<organism evidence="8 9">
    <name type="scientific">Larinioides sclopetarius</name>
    <dbReference type="NCBI Taxonomy" id="280406"/>
    <lineage>
        <taxon>Eukaryota</taxon>
        <taxon>Metazoa</taxon>
        <taxon>Ecdysozoa</taxon>
        <taxon>Arthropoda</taxon>
        <taxon>Chelicerata</taxon>
        <taxon>Arachnida</taxon>
        <taxon>Araneae</taxon>
        <taxon>Araneomorphae</taxon>
        <taxon>Entelegynae</taxon>
        <taxon>Araneoidea</taxon>
        <taxon>Araneidae</taxon>
        <taxon>Larinioides</taxon>
    </lineage>
</organism>
<protein>
    <recommendedName>
        <fullName evidence="5">Cytokine-like nuclear factor N-PAC</fullName>
    </recommendedName>
    <alternativeName>
        <fullName evidence="4">Glyoxylate reductase 1 homolog</fullName>
    </alternativeName>
</protein>
<comment type="caution">
    <text evidence="8">The sequence shown here is derived from an EMBL/GenBank/DDBJ whole genome shotgun (WGS) entry which is preliminary data.</text>
</comment>
<proteinExistence type="inferred from homology"/>
<sequence>MLAKDFEVGDLVWAKMKNFPPWPAQIVDPPANAKPRKGFHYVFFFGSKNYAWMKDETIYHHAEHLIPPTSKKKTALFQSAIDEILELSKNRPFKVDRIIESTDGPLFEVSPKMKSPKKDKLKDSKRSPKGKVGRKRLSSGKLDEHSLEYSKSPKVRRFDEESSSRELDVNSQHLSIISNYDGDIALTPKYGETLSDSHLDANKSDLMRILKHVPPTSKKIGFLGLGNMGQGIAKNLLGSGHDVTVWNRTPGKCLELIKAGAISSENPAEVVKASDIIFCCVSDPYAVKSLVFGRNGVLKGLEDSIQMEGGEKIYKGYVELTSIDFETSIEISEAIEIKGGRYLEASLVGSKVHAEEGNLLILASGNRELFGDCKTCFHAISNVAYYLSSDVGQSSKFSLVISALMGTTFAAMAEALALAERTKVSSYDFLKILELKGFSCPEVIDRAKAIVAHKFGALNTPLKHQQKDMDLTLLMSNQFPQPMPVTTAANELYKHAKLLGYGDHDITAVFYGAKY</sequence>
<evidence type="ECO:0000256" key="3">
    <source>
        <dbReference type="ARBA" id="ARBA00022454"/>
    </source>
</evidence>
<dbReference type="GO" id="GO:0003677">
    <property type="term" value="F:DNA binding"/>
    <property type="evidence" value="ECO:0007669"/>
    <property type="project" value="TreeGrafter"/>
</dbReference>
<evidence type="ECO:0000256" key="5">
    <source>
        <dbReference type="ARBA" id="ARBA00034140"/>
    </source>
</evidence>
<dbReference type="PANTHER" id="PTHR43580:SF2">
    <property type="entry name" value="CYTOKINE-LIKE NUCLEAR FACTOR N-PAC"/>
    <property type="match status" value="1"/>
</dbReference>
<feature type="compositionally biased region" description="Basic residues" evidence="6">
    <location>
        <begin position="127"/>
        <end position="138"/>
    </location>
</feature>
<dbReference type="SMART" id="SM00293">
    <property type="entry name" value="PWWP"/>
    <property type="match status" value="1"/>
</dbReference>
<dbReference type="InterPro" id="IPR006115">
    <property type="entry name" value="6PGDH_NADP-bd"/>
</dbReference>
<feature type="compositionally biased region" description="Basic and acidic residues" evidence="6">
    <location>
        <begin position="156"/>
        <end position="166"/>
    </location>
</feature>
<dbReference type="GO" id="GO:0000785">
    <property type="term" value="C:chromatin"/>
    <property type="evidence" value="ECO:0007669"/>
    <property type="project" value="TreeGrafter"/>
</dbReference>
<comment type="similarity">
    <text evidence="2">Belongs to the HIBADH-related family. NP60 subfamily.</text>
</comment>
<name>A0AAV2A6A0_9ARAC</name>
<dbReference type="EMBL" id="CAXIEN010000123">
    <property type="protein sequence ID" value="CAL1279523.1"/>
    <property type="molecule type" value="Genomic_DNA"/>
</dbReference>
<evidence type="ECO:0000256" key="4">
    <source>
        <dbReference type="ARBA" id="ARBA00030287"/>
    </source>
</evidence>
<evidence type="ECO:0000313" key="9">
    <source>
        <dbReference type="Proteomes" id="UP001497382"/>
    </source>
</evidence>
<dbReference type="SUPFAM" id="SSF48179">
    <property type="entry name" value="6-phosphogluconate dehydrogenase C-terminal domain-like"/>
    <property type="match status" value="1"/>
</dbReference>
<feature type="compositionally biased region" description="Basic and acidic residues" evidence="6">
    <location>
        <begin position="116"/>
        <end position="126"/>
    </location>
</feature>
<dbReference type="Pfam" id="PF03446">
    <property type="entry name" value="NAD_binding_2"/>
    <property type="match status" value="1"/>
</dbReference>
<dbReference type="InterPro" id="IPR035501">
    <property type="entry name" value="GLYR1_PWWP"/>
</dbReference>
<dbReference type="Pfam" id="PF00855">
    <property type="entry name" value="PWWP"/>
    <property type="match status" value="1"/>
</dbReference>
<dbReference type="GO" id="GO:0140673">
    <property type="term" value="P:transcription elongation-coupled chromatin remodeling"/>
    <property type="evidence" value="ECO:0007669"/>
    <property type="project" value="TreeGrafter"/>
</dbReference>
<dbReference type="Pfam" id="PF14833">
    <property type="entry name" value="NAD_binding_11"/>
    <property type="match status" value="1"/>
</dbReference>